<gene>
    <name evidence="2" type="ORF">HYR64_01690</name>
</gene>
<proteinExistence type="predicted"/>
<evidence type="ECO:0000313" key="2">
    <source>
        <dbReference type="EMBL" id="MBI1755804.1"/>
    </source>
</evidence>
<dbReference type="EMBL" id="JACOSL010000011">
    <property type="protein sequence ID" value="MBI1755804.1"/>
    <property type="molecule type" value="Genomic_DNA"/>
</dbReference>
<protein>
    <submittedName>
        <fullName evidence="2">Uncharacterized protein</fullName>
    </submittedName>
</protein>
<feature type="transmembrane region" description="Helical" evidence="1">
    <location>
        <begin position="275"/>
        <end position="296"/>
    </location>
</feature>
<comment type="caution">
    <text evidence="2">The sequence shown here is derived from an EMBL/GenBank/DDBJ whole genome shotgun (WGS) entry which is preliminary data.</text>
</comment>
<evidence type="ECO:0000313" key="3">
    <source>
        <dbReference type="Proteomes" id="UP000727962"/>
    </source>
</evidence>
<evidence type="ECO:0000256" key="1">
    <source>
        <dbReference type="SAM" id="Phobius"/>
    </source>
</evidence>
<dbReference type="Proteomes" id="UP000727962">
    <property type="component" value="Unassembled WGS sequence"/>
</dbReference>
<keyword evidence="1" id="KW-1133">Transmembrane helix</keyword>
<dbReference type="AlphaFoldDB" id="A0A931PSY9"/>
<accession>A0A931PSY9</accession>
<name>A0A931PSY9_FIMGI</name>
<organism evidence="2 3">
    <name type="scientific">Fimbriimonas ginsengisoli</name>
    <dbReference type="NCBI Taxonomy" id="1005039"/>
    <lineage>
        <taxon>Bacteria</taxon>
        <taxon>Bacillati</taxon>
        <taxon>Armatimonadota</taxon>
        <taxon>Fimbriimonadia</taxon>
        <taxon>Fimbriimonadales</taxon>
        <taxon>Fimbriimonadaceae</taxon>
        <taxon>Fimbriimonas</taxon>
    </lineage>
</organism>
<keyword evidence="1" id="KW-0472">Membrane</keyword>
<sequence length="306" mass="33386">MKATLKSAYVSYRAEDGMTAAGLENLGASGSPTVVDTMKQWAMQGEDELLRTTNGPSTENIFTHGGRGRMVTQTQIEGSPTGRMGVWIPKDAFGISSPLDYGYRMNSGPWLADMVQAGVLGPKGQTTDERFGKLLLLQGKDGRGTTYRASLATEHGYIAVNIAEEFDDRRMAWTVDSVRTVNGFVLPEEAHYELVKITRKGSTPLEHRKQQLLEAQVNTLVPAELFVPPKLQPGATVKDEPRGISYEIGPNGEEIFRGYIGKTPQAGQSTGVMQWGWAFIASVMAALLLGVRLMVVRRRPGSTPPK</sequence>
<keyword evidence="1" id="KW-0812">Transmembrane</keyword>
<reference evidence="2" key="1">
    <citation type="submission" date="2020-07" db="EMBL/GenBank/DDBJ databases">
        <title>Huge and variable diversity of episymbiotic CPR bacteria and DPANN archaea in groundwater ecosystems.</title>
        <authorList>
            <person name="He C.Y."/>
            <person name="Keren R."/>
            <person name="Whittaker M."/>
            <person name="Farag I.F."/>
            <person name="Doudna J."/>
            <person name="Cate J.H.D."/>
            <person name="Banfield J.F."/>
        </authorList>
    </citation>
    <scope>NUCLEOTIDE SEQUENCE</scope>
    <source>
        <strain evidence="2">NC_groundwater_17_Pr7_B-0.1um_64_12</strain>
    </source>
</reference>